<dbReference type="Gene3D" id="3.60.15.10">
    <property type="entry name" value="Ribonuclease Z/Hydroxyacylglutathione hydrolase-like"/>
    <property type="match status" value="1"/>
</dbReference>
<dbReference type="PANTHER" id="PTHR42978">
    <property type="entry name" value="QUORUM-QUENCHING LACTONASE YTNP-RELATED-RELATED"/>
    <property type="match status" value="1"/>
</dbReference>
<proteinExistence type="inferred from homology"/>
<evidence type="ECO:0000256" key="4">
    <source>
        <dbReference type="ARBA" id="ARBA00022833"/>
    </source>
</evidence>
<keyword evidence="2" id="KW-0479">Metal-binding</keyword>
<dbReference type="EMBL" id="VMNX01000071">
    <property type="protein sequence ID" value="MPY50732.1"/>
    <property type="molecule type" value="Genomic_DNA"/>
</dbReference>
<evidence type="ECO:0000256" key="3">
    <source>
        <dbReference type="ARBA" id="ARBA00022801"/>
    </source>
</evidence>
<reference evidence="6 7" key="1">
    <citation type="submission" date="2019-09" db="EMBL/GenBank/DDBJ databases">
        <authorList>
            <person name="Duangmal K."/>
            <person name="Teo W.F.A."/>
            <person name="Lipun K."/>
        </authorList>
    </citation>
    <scope>NUCLEOTIDE SEQUENCE [LARGE SCALE GENOMIC DNA]</scope>
    <source>
        <strain evidence="6 7">K1PN6</strain>
    </source>
</reference>
<dbReference type="GO" id="GO:0016787">
    <property type="term" value="F:hydrolase activity"/>
    <property type="evidence" value="ECO:0007669"/>
    <property type="project" value="UniProtKB-KW"/>
</dbReference>
<dbReference type="PANTHER" id="PTHR42978:SF6">
    <property type="entry name" value="QUORUM-QUENCHING LACTONASE YTNP-RELATED"/>
    <property type="match status" value="1"/>
</dbReference>
<accession>A0A5N8WUH7</accession>
<dbReference type="InterPro" id="IPR036866">
    <property type="entry name" value="RibonucZ/Hydroxyglut_hydro"/>
</dbReference>
<organism evidence="6 7">
    <name type="scientific">Streptomyces acidicola</name>
    <dbReference type="NCBI Taxonomy" id="2596892"/>
    <lineage>
        <taxon>Bacteria</taxon>
        <taxon>Bacillati</taxon>
        <taxon>Actinomycetota</taxon>
        <taxon>Actinomycetes</taxon>
        <taxon>Kitasatosporales</taxon>
        <taxon>Streptomycetaceae</taxon>
        <taxon>Streptomyces</taxon>
    </lineage>
</organism>
<evidence type="ECO:0000313" key="7">
    <source>
        <dbReference type="Proteomes" id="UP000373149"/>
    </source>
</evidence>
<keyword evidence="3 6" id="KW-0378">Hydrolase</keyword>
<dbReference type="InterPro" id="IPR051013">
    <property type="entry name" value="MBL_superfamily_lactonases"/>
</dbReference>
<evidence type="ECO:0000256" key="2">
    <source>
        <dbReference type="ARBA" id="ARBA00022723"/>
    </source>
</evidence>
<dbReference type="SMART" id="SM00849">
    <property type="entry name" value="Lactamase_B"/>
    <property type="match status" value="1"/>
</dbReference>
<evidence type="ECO:0000259" key="5">
    <source>
        <dbReference type="SMART" id="SM00849"/>
    </source>
</evidence>
<dbReference type="RefSeq" id="WP_152864477.1">
    <property type="nucleotide sequence ID" value="NZ_VMNX01000071.1"/>
</dbReference>
<dbReference type="InterPro" id="IPR001279">
    <property type="entry name" value="Metallo-B-lactamas"/>
</dbReference>
<feature type="domain" description="Metallo-beta-lactamase" evidence="5">
    <location>
        <begin position="62"/>
        <end position="290"/>
    </location>
</feature>
<dbReference type="Pfam" id="PF00753">
    <property type="entry name" value="Lactamase_B"/>
    <property type="match status" value="1"/>
</dbReference>
<sequence>MKNEVWRIGDVKITMIEELGFWSPIDADLMKEASPDSVPDEIRATDWLRRDFINENGEVYGAMRTYILETPTKTIVMDTGLGNHKDRVLPIWQLDTDFLERFTEIVDPADVDVVVSSHLHLDHCGWNTKLVDGEWVPTFPNAEYLYVQKEYDHWKRYAEDPDFEDGYTEATRDIIDARGAFHDSIQPVVDAGHVRFVDADFEITPEVRMEAVHGHTPGHIVIRVDSQGQSAALPGDVVHTVWGLSRPDWRDGFDSDKAVGMQSRWEFFESVADKPVLLLTTHIGPVPAGHLVHEGDSFRLIPAPNTAV</sequence>
<comment type="caution">
    <text evidence="6">The sequence shown here is derived from an EMBL/GenBank/DDBJ whole genome shotgun (WGS) entry which is preliminary data.</text>
</comment>
<protein>
    <submittedName>
        <fullName evidence="6">MBL fold metallo-hydrolase</fullName>
    </submittedName>
</protein>
<dbReference type="CDD" id="cd16277">
    <property type="entry name" value="metallo-hydrolase-like_MBL-fold"/>
    <property type="match status" value="1"/>
</dbReference>
<evidence type="ECO:0000256" key="1">
    <source>
        <dbReference type="ARBA" id="ARBA00007749"/>
    </source>
</evidence>
<gene>
    <name evidence="6" type="ORF">FPZ41_19985</name>
</gene>
<dbReference type="SUPFAM" id="SSF56281">
    <property type="entry name" value="Metallo-hydrolase/oxidoreductase"/>
    <property type="match status" value="1"/>
</dbReference>
<keyword evidence="7" id="KW-1185">Reference proteome</keyword>
<keyword evidence="4" id="KW-0862">Zinc</keyword>
<dbReference type="GO" id="GO:0046872">
    <property type="term" value="F:metal ion binding"/>
    <property type="evidence" value="ECO:0007669"/>
    <property type="project" value="UniProtKB-KW"/>
</dbReference>
<evidence type="ECO:0000313" key="6">
    <source>
        <dbReference type="EMBL" id="MPY50732.1"/>
    </source>
</evidence>
<name>A0A5N8WUH7_9ACTN</name>
<comment type="similarity">
    <text evidence="1">Belongs to the metallo-beta-lactamase superfamily.</text>
</comment>
<dbReference type="Proteomes" id="UP000373149">
    <property type="component" value="Unassembled WGS sequence"/>
</dbReference>
<dbReference type="AlphaFoldDB" id="A0A5N8WUH7"/>